<reference evidence="1 2" key="1">
    <citation type="submission" date="2017-11" db="EMBL/GenBank/DDBJ databases">
        <title>Rhodohalobacter 15182 sp. nov., isolated from a salt lake.</title>
        <authorList>
            <person name="Han S."/>
        </authorList>
    </citation>
    <scope>NUCLEOTIDE SEQUENCE [LARGE SCALE GENOMIC DNA]</scope>
    <source>
        <strain evidence="1 2">15182</strain>
    </source>
</reference>
<dbReference type="InterPro" id="IPR036102">
    <property type="entry name" value="OsmC/Ohrsf"/>
</dbReference>
<sequence length="138" mass="15266">MKITIQRLNDDVHMKATNEDGVSLEMDGSDDIGGNNSGFRPMQMLLAAAGGCSTIDIIGILKKKRQNPEDIKIEVTGERIKKGTYTEFSEIHLHYIFKGDLDPKQVEKAIDLSLGKYCSVTKTLEKTATISSSFEIVE</sequence>
<evidence type="ECO:0000313" key="2">
    <source>
        <dbReference type="Proteomes" id="UP000233398"/>
    </source>
</evidence>
<gene>
    <name evidence="1" type="ORF">CWD77_08400</name>
</gene>
<dbReference type="OrthoDB" id="9804010at2"/>
<dbReference type="RefSeq" id="WP_101073120.1">
    <property type="nucleotide sequence ID" value="NZ_PISP01000002.1"/>
</dbReference>
<accession>A0A2N0VHG9</accession>
<evidence type="ECO:0000313" key="1">
    <source>
        <dbReference type="EMBL" id="PKD43578.1"/>
    </source>
</evidence>
<dbReference type="EMBL" id="PISP01000002">
    <property type="protein sequence ID" value="PKD43578.1"/>
    <property type="molecule type" value="Genomic_DNA"/>
</dbReference>
<dbReference type="Pfam" id="PF02566">
    <property type="entry name" value="OsmC"/>
    <property type="match status" value="1"/>
</dbReference>
<keyword evidence="2" id="KW-1185">Reference proteome</keyword>
<proteinExistence type="predicted"/>
<comment type="caution">
    <text evidence="1">The sequence shown here is derived from an EMBL/GenBank/DDBJ whole genome shotgun (WGS) entry which is preliminary data.</text>
</comment>
<protein>
    <submittedName>
        <fullName evidence="1">Osmotically inducible protein OsmC</fullName>
    </submittedName>
</protein>
<dbReference type="AlphaFoldDB" id="A0A2N0VHG9"/>
<dbReference type="Gene3D" id="3.30.300.20">
    <property type="match status" value="1"/>
</dbReference>
<dbReference type="InterPro" id="IPR003718">
    <property type="entry name" value="OsmC/Ohr_fam"/>
</dbReference>
<dbReference type="Proteomes" id="UP000233398">
    <property type="component" value="Unassembled WGS sequence"/>
</dbReference>
<dbReference type="PANTHER" id="PTHR34352">
    <property type="entry name" value="PROTEIN YHFA"/>
    <property type="match status" value="1"/>
</dbReference>
<dbReference type="SUPFAM" id="SSF82784">
    <property type="entry name" value="OsmC-like"/>
    <property type="match status" value="1"/>
</dbReference>
<organism evidence="1 2">
    <name type="scientific">Rhodohalobacter barkolensis</name>
    <dbReference type="NCBI Taxonomy" id="2053187"/>
    <lineage>
        <taxon>Bacteria</taxon>
        <taxon>Pseudomonadati</taxon>
        <taxon>Balneolota</taxon>
        <taxon>Balneolia</taxon>
        <taxon>Balneolales</taxon>
        <taxon>Balneolaceae</taxon>
        <taxon>Rhodohalobacter</taxon>
    </lineage>
</organism>
<dbReference type="InterPro" id="IPR015946">
    <property type="entry name" value="KH_dom-like_a/b"/>
</dbReference>
<dbReference type="PANTHER" id="PTHR34352:SF1">
    <property type="entry name" value="PROTEIN YHFA"/>
    <property type="match status" value="1"/>
</dbReference>
<name>A0A2N0VHG9_9BACT</name>